<keyword evidence="2" id="KW-0472">Membrane</keyword>
<organism evidence="3 4">
    <name type="scientific">Arsenicicoccus piscis</name>
    <dbReference type="NCBI Taxonomy" id="673954"/>
    <lineage>
        <taxon>Bacteria</taxon>
        <taxon>Bacillati</taxon>
        <taxon>Actinomycetota</taxon>
        <taxon>Actinomycetes</taxon>
        <taxon>Micrococcales</taxon>
        <taxon>Intrasporangiaceae</taxon>
        <taxon>Arsenicicoccus</taxon>
    </lineage>
</organism>
<feature type="transmembrane region" description="Helical" evidence="2">
    <location>
        <begin position="241"/>
        <end position="257"/>
    </location>
</feature>
<dbReference type="EMBL" id="BSUJ01000001">
    <property type="protein sequence ID" value="GMA20174.1"/>
    <property type="molecule type" value="Genomic_DNA"/>
</dbReference>
<comment type="caution">
    <text evidence="3">The sequence shown here is derived from an EMBL/GenBank/DDBJ whole genome shotgun (WGS) entry which is preliminary data.</text>
</comment>
<feature type="transmembrane region" description="Helical" evidence="2">
    <location>
        <begin position="326"/>
        <end position="345"/>
    </location>
</feature>
<keyword evidence="2" id="KW-0812">Transmembrane</keyword>
<feature type="transmembrane region" description="Helical" evidence="2">
    <location>
        <begin position="184"/>
        <end position="203"/>
    </location>
</feature>
<reference evidence="4" key="1">
    <citation type="journal article" date="2019" name="Int. J. Syst. Evol. Microbiol.">
        <title>The Global Catalogue of Microorganisms (GCM) 10K type strain sequencing project: providing services to taxonomists for standard genome sequencing and annotation.</title>
        <authorList>
            <consortium name="The Broad Institute Genomics Platform"/>
            <consortium name="The Broad Institute Genome Sequencing Center for Infectious Disease"/>
            <person name="Wu L."/>
            <person name="Ma J."/>
        </authorList>
    </citation>
    <scope>NUCLEOTIDE SEQUENCE [LARGE SCALE GENOMIC DNA]</scope>
    <source>
        <strain evidence="4">NBRC 105830</strain>
    </source>
</reference>
<feature type="transmembrane region" description="Helical" evidence="2">
    <location>
        <begin position="379"/>
        <end position="408"/>
    </location>
</feature>
<sequence length="506" mass="53453">MSTLERPLDPLTSPDPTRSAASADAARPTTALILVGLSMLGTALLPVLAHVVATTVLVVVGSVVALVTVALMVGVRGSSSHTPGLHRRLDLPATARSSGRMAWELALHLSPVILLTAAYPLAAQRIVGVQIGGVDLMTLLLASSVTVPWLTQSGCLPIYRVVGPLLPVQSDEDLDRVKAAFLRFWPGAFVQALPVVALFAVLVESVLRLPLAALAVYVGLCLAHLAFVQALVVVNAGRRRGLWALSWAAYAAALLAAPALWFLPPLVATLVACWSLRGALTPARESLGVRTLPMREVAVDLLRGLLLGSVLWADKVLVFLAGGGQFAVQTVFLALMPAVVAYNFYFVRLAPRFDRGVLDLRDAMESLPASRLTGVSAGLVGTVVATVARAALVGALLTIALTAVVVALDPADAVLSATVSVASWLFLVITLLAYKLDYIGERVRAQVISGAHLLIAVLAFTLFSGTASYAVLALGDTLVLALALHQARDRWRSPEFTLFWRHATGW</sequence>
<evidence type="ECO:0000256" key="1">
    <source>
        <dbReference type="SAM" id="MobiDB-lite"/>
    </source>
</evidence>
<evidence type="ECO:0000313" key="4">
    <source>
        <dbReference type="Proteomes" id="UP001157109"/>
    </source>
</evidence>
<evidence type="ECO:0000256" key="2">
    <source>
        <dbReference type="SAM" id="Phobius"/>
    </source>
</evidence>
<keyword evidence="2" id="KW-1133">Transmembrane helix</keyword>
<protein>
    <submittedName>
        <fullName evidence="3">Uncharacterized protein</fullName>
    </submittedName>
</protein>
<accession>A0ABQ6HR61</accession>
<evidence type="ECO:0000313" key="3">
    <source>
        <dbReference type="EMBL" id="GMA20174.1"/>
    </source>
</evidence>
<proteinExistence type="predicted"/>
<name>A0ABQ6HR61_9MICO</name>
<dbReference type="RefSeq" id="WP_241444927.1">
    <property type="nucleotide sequence ID" value="NZ_BSUJ01000001.1"/>
</dbReference>
<dbReference type="Proteomes" id="UP001157109">
    <property type="component" value="Unassembled WGS sequence"/>
</dbReference>
<gene>
    <name evidence="3" type="ORF">GCM10025862_21950</name>
</gene>
<feature type="transmembrane region" description="Helical" evidence="2">
    <location>
        <begin position="209"/>
        <end position="234"/>
    </location>
</feature>
<feature type="transmembrane region" description="Helical" evidence="2">
    <location>
        <begin position="414"/>
        <end position="434"/>
    </location>
</feature>
<feature type="transmembrane region" description="Helical" evidence="2">
    <location>
        <begin position="31"/>
        <end position="49"/>
    </location>
</feature>
<keyword evidence="4" id="KW-1185">Reference proteome</keyword>
<feature type="transmembrane region" description="Helical" evidence="2">
    <location>
        <begin position="105"/>
        <end position="123"/>
    </location>
</feature>
<feature type="transmembrane region" description="Helical" evidence="2">
    <location>
        <begin position="55"/>
        <end position="75"/>
    </location>
</feature>
<feature type="compositionally biased region" description="Low complexity" evidence="1">
    <location>
        <begin position="12"/>
        <end position="23"/>
    </location>
</feature>
<feature type="region of interest" description="Disordered" evidence="1">
    <location>
        <begin position="1"/>
        <end position="23"/>
    </location>
</feature>